<dbReference type="NCBIfam" id="NF005168">
    <property type="entry name" value="PRK06638.2-3"/>
    <property type="match status" value="1"/>
</dbReference>
<comment type="similarity">
    <text evidence="1 2">Belongs to the complex I subunit 6 family.</text>
</comment>
<feature type="transmembrane region" description="Helical" evidence="2">
    <location>
        <begin position="139"/>
        <end position="161"/>
    </location>
</feature>
<protein>
    <recommendedName>
        <fullName evidence="2">NADH-quinone oxidoreductase subunit J</fullName>
        <ecNumber evidence="2">7.1.1.-</ecNumber>
    </recommendedName>
</protein>
<keyword evidence="3" id="KW-0830">Ubiquinone</keyword>
<sequence>MDWTLIAFFVLAMVAIGGALYMLNLYKVVHMVVALAFTFFGLAGIYVLLEAEFIAFAQIMVYSGAITILMIYGIMMTRHDAEDIPIRRPVHTLFAVAGVGGLFVFLLYGIMTTPWQAPADKPLAENNVKELGLALFNKYVIPFELAAMMLLAALVGAVVLARREVED</sequence>
<feature type="transmembrane region" description="Helical" evidence="2">
    <location>
        <begin position="93"/>
        <end position="111"/>
    </location>
</feature>
<keyword evidence="2" id="KW-0520">NAD</keyword>
<proteinExistence type="inferred from homology"/>
<name>A0A1Y3PCK5_9BACI</name>
<feature type="transmembrane region" description="Helical" evidence="2">
    <location>
        <begin position="53"/>
        <end position="72"/>
    </location>
</feature>
<dbReference type="InterPro" id="IPR001457">
    <property type="entry name" value="NADH_UbQ/plastoQ_OxRdtase_su6"/>
</dbReference>
<evidence type="ECO:0000256" key="2">
    <source>
        <dbReference type="RuleBase" id="RU004429"/>
    </source>
</evidence>
<comment type="subcellular location">
    <subcellularLocation>
        <location evidence="2">Cell membrane</location>
        <topology evidence="2">Multi-pass membrane protein</topology>
    </subcellularLocation>
</comment>
<dbReference type="GO" id="GO:0005886">
    <property type="term" value="C:plasma membrane"/>
    <property type="evidence" value="ECO:0007669"/>
    <property type="project" value="UniProtKB-SubCell"/>
</dbReference>
<keyword evidence="2" id="KW-0812">Transmembrane</keyword>
<organism evidence="3 4">
    <name type="scientific">Bacillus thermozeamaize</name>
    <dbReference type="NCBI Taxonomy" id="230954"/>
    <lineage>
        <taxon>Bacteria</taxon>
        <taxon>Bacillati</taxon>
        <taxon>Bacillota</taxon>
        <taxon>Bacilli</taxon>
        <taxon>Bacillales</taxon>
        <taxon>Bacillaceae</taxon>
        <taxon>Bacillus</taxon>
    </lineage>
</organism>
<comment type="function">
    <text evidence="2">NDH-1 shuttles electrons from NADH, via FMN and iron-sulfur (Fe-S) centers, to quinones in the respiratory chain. Couples the redox reaction to proton translocation (for every two electrons transferred, four hydrogen ions are translocated across the cytoplasmic membrane), and thus conserves the redox energy in a proton gradient.</text>
</comment>
<accession>A0A1Y3PCK5</accession>
<keyword evidence="2" id="KW-0874">Quinone</keyword>
<dbReference type="EC" id="7.1.1.-" evidence="2"/>
<gene>
    <name evidence="3" type="ORF">BAA01_10185</name>
</gene>
<feature type="transmembrane region" description="Helical" evidence="2">
    <location>
        <begin position="6"/>
        <end position="23"/>
    </location>
</feature>
<comment type="caution">
    <text evidence="3">The sequence shown here is derived from an EMBL/GenBank/DDBJ whole genome shotgun (WGS) entry which is preliminary data.</text>
</comment>
<dbReference type="GO" id="GO:0048038">
    <property type="term" value="F:quinone binding"/>
    <property type="evidence" value="ECO:0007669"/>
    <property type="project" value="UniProtKB-UniRule"/>
</dbReference>
<evidence type="ECO:0000256" key="1">
    <source>
        <dbReference type="ARBA" id="ARBA00005698"/>
    </source>
</evidence>
<feature type="transmembrane region" description="Helical" evidence="2">
    <location>
        <begin position="28"/>
        <end position="47"/>
    </location>
</feature>
<dbReference type="GO" id="GO:0008137">
    <property type="term" value="F:NADH dehydrogenase (ubiquinone) activity"/>
    <property type="evidence" value="ECO:0007669"/>
    <property type="project" value="UniProtKB-UniRule"/>
</dbReference>
<evidence type="ECO:0000313" key="4">
    <source>
        <dbReference type="Proteomes" id="UP000196475"/>
    </source>
</evidence>
<keyword evidence="2" id="KW-1133">Transmembrane helix</keyword>
<dbReference type="Proteomes" id="UP000196475">
    <property type="component" value="Unassembled WGS sequence"/>
</dbReference>
<dbReference type="PANTHER" id="PTHR33269">
    <property type="entry name" value="NADH-UBIQUINONE OXIDOREDUCTASE CHAIN 6"/>
    <property type="match status" value="1"/>
</dbReference>
<dbReference type="Pfam" id="PF00499">
    <property type="entry name" value="Oxidored_q3"/>
    <property type="match status" value="1"/>
</dbReference>
<dbReference type="EMBL" id="LZRT01000113">
    <property type="protein sequence ID" value="OUM85063.1"/>
    <property type="molecule type" value="Genomic_DNA"/>
</dbReference>
<keyword evidence="2" id="KW-1003">Cell membrane</keyword>
<dbReference type="Gene3D" id="1.20.120.1200">
    <property type="entry name" value="NADH-ubiquinone/plastoquinone oxidoreductase chain 6, subunit NuoJ"/>
    <property type="match status" value="1"/>
</dbReference>
<evidence type="ECO:0000313" key="3">
    <source>
        <dbReference type="EMBL" id="OUM85063.1"/>
    </source>
</evidence>
<reference evidence="4" key="1">
    <citation type="submission" date="2016-06" db="EMBL/GenBank/DDBJ databases">
        <authorList>
            <person name="Nascimento L."/>
            <person name="Pereira R.V."/>
            <person name="Martins L.F."/>
            <person name="Quaggio R.B."/>
            <person name="Silva A.M."/>
            <person name="Setubal J.C."/>
        </authorList>
    </citation>
    <scope>NUCLEOTIDE SEQUENCE [LARGE SCALE GENOMIC DNA]</scope>
</reference>
<dbReference type="InterPro" id="IPR042106">
    <property type="entry name" value="Nuo/plastoQ_OxRdtase_6_NuoJ"/>
</dbReference>
<dbReference type="AlphaFoldDB" id="A0A1Y3PCK5"/>
<keyword evidence="2" id="KW-0472">Membrane</keyword>
<dbReference type="PANTHER" id="PTHR33269:SF17">
    <property type="entry name" value="NADH-UBIQUINONE OXIDOREDUCTASE CHAIN 6"/>
    <property type="match status" value="1"/>
</dbReference>
<comment type="catalytic activity">
    <reaction evidence="2">
        <text>a quinone + NADH + 5 H(+)(in) = a quinol + NAD(+) + 4 H(+)(out)</text>
        <dbReference type="Rhea" id="RHEA:57888"/>
        <dbReference type="ChEBI" id="CHEBI:15378"/>
        <dbReference type="ChEBI" id="CHEBI:24646"/>
        <dbReference type="ChEBI" id="CHEBI:57540"/>
        <dbReference type="ChEBI" id="CHEBI:57945"/>
        <dbReference type="ChEBI" id="CHEBI:132124"/>
    </reaction>
</comment>